<name>A0A3P6SW58_LITSI</name>
<dbReference type="AlphaFoldDB" id="A0A3P6SW58"/>
<keyword evidence="3" id="KW-1185">Reference proteome</keyword>
<organism evidence="2 3">
    <name type="scientific">Litomosoides sigmodontis</name>
    <name type="common">Filarial nematode worm</name>
    <dbReference type="NCBI Taxonomy" id="42156"/>
    <lineage>
        <taxon>Eukaryota</taxon>
        <taxon>Metazoa</taxon>
        <taxon>Ecdysozoa</taxon>
        <taxon>Nematoda</taxon>
        <taxon>Chromadorea</taxon>
        <taxon>Rhabditida</taxon>
        <taxon>Spirurina</taxon>
        <taxon>Spiruromorpha</taxon>
        <taxon>Filarioidea</taxon>
        <taxon>Onchocercidae</taxon>
        <taxon>Litomosoides</taxon>
    </lineage>
</organism>
<proteinExistence type="predicted"/>
<protein>
    <submittedName>
        <fullName evidence="2">Uncharacterized protein</fullName>
    </submittedName>
</protein>
<feature type="region of interest" description="Disordered" evidence="1">
    <location>
        <begin position="36"/>
        <end position="61"/>
    </location>
</feature>
<evidence type="ECO:0000256" key="1">
    <source>
        <dbReference type="SAM" id="MobiDB-lite"/>
    </source>
</evidence>
<dbReference type="Proteomes" id="UP000277928">
    <property type="component" value="Unassembled WGS sequence"/>
</dbReference>
<evidence type="ECO:0000313" key="2">
    <source>
        <dbReference type="EMBL" id="VDK74233.1"/>
    </source>
</evidence>
<dbReference type="EMBL" id="UYRX01000109">
    <property type="protein sequence ID" value="VDK74233.1"/>
    <property type="molecule type" value="Genomic_DNA"/>
</dbReference>
<feature type="region of interest" description="Disordered" evidence="1">
    <location>
        <begin position="1"/>
        <end position="20"/>
    </location>
</feature>
<feature type="compositionally biased region" description="Polar residues" evidence="1">
    <location>
        <begin position="1"/>
        <end position="10"/>
    </location>
</feature>
<sequence>MSVSRYTSTSKKGHSTAKAWASSTESILTLLQRENDLDPSTLKTPQLPRCPYESGKGSTARRSCLSYDAVMPQVSTPGNS</sequence>
<accession>A0A3P6SW58</accession>
<gene>
    <name evidence="2" type="ORF">NLS_LOCUS2391</name>
</gene>
<evidence type="ECO:0000313" key="3">
    <source>
        <dbReference type="Proteomes" id="UP000277928"/>
    </source>
</evidence>
<reference evidence="2 3" key="1">
    <citation type="submission" date="2018-08" db="EMBL/GenBank/DDBJ databases">
        <authorList>
            <person name="Laetsch R D."/>
            <person name="Stevens L."/>
            <person name="Kumar S."/>
            <person name="Blaxter L. M."/>
        </authorList>
    </citation>
    <scope>NUCLEOTIDE SEQUENCE [LARGE SCALE GENOMIC DNA]</scope>
</reference>